<proteinExistence type="predicted"/>
<reference evidence="1 2" key="1">
    <citation type="submission" date="2023-11" db="EMBL/GenBank/DDBJ databases">
        <authorList>
            <person name="Hedman E."/>
            <person name="Englund M."/>
            <person name="Stromberg M."/>
            <person name="Nyberg Akerstrom W."/>
            <person name="Nylinder S."/>
            <person name="Jareborg N."/>
            <person name="Kallberg Y."/>
            <person name="Kronander E."/>
        </authorList>
    </citation>
    <scope>NUCLEOTIDE SEQUENCE [LARGE SCALE GENOMIC DNA]</scope>
</reference>
<evidence type="ECO:0000313" key="2">
    <source>
        <dbReference type="Proteomes" id="UP001314205"/>
    </source>
</evidence>
<accession>A0AAV1LX45</accession>
<dbReference type="Proteomes" id="UP001314205">
    <property type="component" value="Unassembled WGS sequence"/>
</dbReference>
<sequence length="119" mass="13550">MYIICGAKAYSKTGLFRWLEEVVTTRNDSQKQHVDLPQKGNRSLVLQESGVVFLVEQDHHTSAPRLRCSANVGDGIIKILKDFKRTQKLSRDTRVSKGNYVITDQIHKGTGRNIRFHAQ</sequence>
<protein>
    <submittedName>
        <fullName evidence="1">Uncharacterized protein</fullName>
    </submittedName>
</protein>
<evidence type="ECO:0000313" key="1">
    <source>
        <dbReference type="EMBL" id="CAK1598767.1"/>
    </source>
</evidence>
<keyword evidence="2" id="KW-1185">Reference proteome</keyword>
<comment type="caution">
    <text evidence="1">The sequence shown here is derived from an EMBL/GenBank/DDBJ whole genome shotgun (WGS) entry which is preliminary data.</text>
</comment>
<organism evidence="1 2">
    <name type="scientific">Parnassius mnemosyne</name>
    <name type="common">clouded apollo</name>
    <dbReference type="NCBI Taxonomy" id="213953"/>
    <lineage>
        <taxon>Eukaryota</taxon>
        <taxon>Metazoa</taxon>
        <taxon>Ecdysozoa</taxon>
        <taxon>Arthropoda</taxon>
        <taxon>Hexapoda</taxon>
        <taxon>Insecta</taxon>
        <taxon>Pterygota</taxon>
        <taxon>Neoptera</taxon>
        <taxon>Endopterygota</taxon>
        <taxon>Lepidoptera</taxon>
        <taxon>Glossata</taxon>
        <taxon>Ditrysia</taxon>
        <taxon>Papilionoidea</taxon>
        <taxon>Papilionidae</taxon>
        <taxon>Parnassiinae</taxon>
        <taxon>Parnassini</taxon>
        <taxon>Parnassius</taxon>
        <taxon>Driopa</taxon>
    </lineage>
</organism>
<dbReference type="EMBL" id="CAVLGL010000104">
    <property type="protein sequence ID" value="CAK1598767.1"/>
    <property type="molecule type" value="Genomic_DNA"/>
</dbReference>
<dbReference type="AlphaFoldDB" id="A0AAV1LX45"/>
<gene>
    <name evidence="1" type="ORF">PARMNEM_LOCUS17720</name>
</gene>
<name>A0AAV1LX45_9NEOP</name>